<dbReference type="PANTHER" id="PTHR19303:SF71">
    <property type="entry name" value="ZINC FINGER PHD-TYPE DOMAIN-CONTAINING PROTEIN"/>
    <property type="match status" value="1"/>
</dbReference>
<dbReference type="GO" id="GO:0005634">
    <property type="term" value="C:nucleus"/>
    <property type="evidence" value="ECO:0007669"/>
    <property type="project" value="TreeGrafter"/>
</dbReference>
<accession>A0A212FEA6</accession>
<dbReference type="InParanoid" id="A0A212FEA6"/>
<name>A0A212FEA6_DANPL</name>
<comment type="caution">
    <text evidence="2">The sequence shown here is derived from an EMBL/GenBank/DDBJ whole genome shotgun (WGS) entry which is preliminary data.</text>
</comment>
<gene>
    <name evidence="2" type="ORF">KGM_208199</name>
</gene>
<dbReference type="PANTHER" id="PTHR19303">
    <property type="entry name" value="TRANSPOSON"/>
    <property type="match status" value="1"/>
</dbReference>
<feature type="compositionally biased region" description="Polar residues" evidence="1">
    <location>
        <begin position="276"/>
        <end position="328"/>
    </location>
</feature>
<organism evidence="2 3">
    <name type="scientific">Danaus plexippus plexippus</name>
    <dbReference type="NCBI Taxonomy" id="278856"/>
    <lineage>
        <taxon>Eukaryota</taxon>
        <taxon>Metazoa</taxon>
        <taxon>Ecdysozoa</taxon>
        <taxon>Arthropoda</taxon>
        <taxon>Hexapoda</taxon>
        <taxon>Insecta</taxon>
        <taxon>Pterygota</taxon>
        <taxon>Neoptera</taxon>
        <taxon>Endopterygota</taxon>
        <taxon>Lepidoptera</taxon>
        <taxon>Glossata</taxon>
        <taxon>Ditrysia</taxon>
        <taxon>Papilionoidea</taxon>
        <taxon>Nymphalidae</taxon>
        <taxon>Danainae</taxon>
        <taxon>Danaini</taxon>
        <taxon>Danaina</taxon>
        <taxon>Danaus</taxon>
        <taxon>Danaus</taxon>
    </lineage>
</organism>
<feature type="compositionally biased region" description="Basic residues" evidence="1">
    <location>
        <begin position="347"/>
        <end position="357"/>
    </location>
</feature>
<feature type="region of interest" description="Disordered" evidence="1">
    <location>
        <begin position="391"/>
        <end position="420"/>
    </location>
</feature>
<dbReference type="InterPro" id="IPR050863">
    <property type="entry name" value="CenT-Element_Derived"/>
</dbReference>
<reference evidence="2 3" key="1">
    <citation type="journal article" date="2011" name="Cell">
        <title>The monarch butterfly genome yields insights into long-distance migration.</title>
        <authorList>
            <person name="Zhan S."/>
            <person name="Merlin C."/>
            <person name="Boore J.L."/>
            <person name="Reppert S.M."/>
        </authorList>
    </citation>
    <scope>NUCLEOTIDE SEQUENCE [LARGE SCALE GENOMIC DNA]</scope>
    <source>
        <strain evidence="2">F-2</strain>
    </source>
</reference>
<dbReference type="Proteomes" id="UP000007151">
    <property type="component" value="Unassembled WGS sequence"/>
</dbReference>
<evidence type="ECO:0000313" key="2">
    <source>
        <dbReference type="EMBL" id="OWR52064.1"/>
    </source>
</evidence>
<keyword evidence="3" id="KW-1185">Reference proteome</keyword>
<dbReference type="Gene3D" id="3.30.40.10">
    <property type="entry name" value="Zinc/RING finger domain, C3HC4 (zinc finger)"/>
    <property type="match status" value="1"/>
</dbReference>
<feature type="region of interest" description="Disordered" evidence="1">
    <location>
        <begin position="276"/>
        <end position="358"/>
    </location>
</feature>
<dbReference type="CDD" id="cd15517">
    <property type="entry name" value="PHD_TCF19_like"/>
    <property type="match status" value="1"/>
</dbReference>
<feature type="compositionally biased region" description="Basic residues" evidence="1">
    <location>
        <begin position="393"/>
        <end position="411"/>
    </location>
</feature>
<proteinExistence type="predicted"/>
<sequence>MAGRYWLEFFLKRNLDLSFRKPEATSAARASGFNPVAVNKFYELLTDLIIKYKLTADKIFNVDETGITTVPKSLPRIVGTKGKKQVGLLTSAERGQLVTVVFCMGADGSYMPPLFIFPRKRMKEELMRNAPRGSWLCVTKVDGRDHGVHILSFPPHCTHRLQPLDVGFMKPLSTYYTEAANNWLKMNGGKIITQFQIPELVNQAFQKTATLTTAYNSYENTGIWPLNRNRFTEADFLAASTTDIALNDSVTDNETLIVNNNYLQLSIPSVVSHASTSNLQDSVNDEPQPSTSGAVQSSSINYQPQNQPSVTNLQEETSSESQTPGSSKTHAEKKTPKIIMPFPKTTATKRKSVRRGKTAVITSSPYRKELDVTPIINNKKSVKTNLNLETKKKANKGNTTKKIKERKKQRNRKDSTTDEENDDTKCFYYYHLYSESNEGWVRCQTCHQWAHCSCAGVEDDDADTIFICENCSNLETKEKG</sequence>
<dbReference type="AlphaFoldDB" id="A0A212FEA6"/>
<dbReference type="SUPFAM" id="SSF57903">
    <property type="entry name" value="FYVE/PHD zinc finger"/>
    <property type="match status" value="1"/>
</dbReference>
<dbReference type="InterPro" id="IPR011011">
    <property type="entry name" value="Znf_FYVE_PHD"/>
</dbReference>
<dbReference type="InterPro" id="IPR013083">
    <property type="entry name" value="Znf_RING/FYVE/PHD"/>
</dbReference>
<protein>
    <submittedName>
        <fullName evidence="2">Tigger transposable element-derived protein 1</fullName>
    </submittedName>
</protein>
<dbReference type="EMBL" id="AGBW02008963">
    <property type="protein sequence ID" value="OWR52064.1"/>
    <property type="molecule type" value="Genomic_DNA"/>
</dbReference>
<evidence type="ECO:0000256" key="1">
    <source>
        <dbReference type="SAM" id="MobiDB-lite"/>
    </source>
</evidence>
<dbReference type="KEGG" id="dpl:KGM_208199"/>
<dbReference type="GO" id="GO:0003677">
    <property type="term" value="F:DNA binding"/>
    <property type="evidence" value="ECO:0007669"/>
    <property type="project" value="TreeGrafter"/>
</dbReference>
<evidence type="ECO:0000313" key="3">
    <source>
        <dbReference type="Proteomes" id="UP000007151"/>
    </source>
</evidence>